<dbReference type="PANTHER" id="PTHR34223:SF51">
    <property type="entry name" value="OS06G0556300 PROTEIN"/>
    <property type="match status" value="1"/>
</dbReference>
<name>A0AAV0JTV0_9ROSI</name>
<proteinExistence type="predicted"/>
<feature type="region of interest" description="Disordered" evidence="1">
    <location>
        <begin position="1"/>
        <end position="40"/>
    </location>
</feature>
<evidence type="ECO:0000313" key="4">
    <source>
        <dbReference type="Proteomes" id="UP001154282"/>
    </source>
</evidence>
<dbReference type="SUPFAM" id="SSF52058">
    <property type="entry name" value="L domain-like"/>
    <property type="match status" value="2"/>
</dbReference>
<accession>A0AAV0JTV0</accession>
<dbReference type="EMBL" id="CAMGYJ010000005">
    <property type="protein sequence ID" value="CAI0413393.1"/>
    <property type="molecule type" value="Genomic_DNA"/>
</dbReference>
<feature type="domain" description="F-box" evidence="2">
    <location>
        <begin position="430"/>
        <end position="470"/>
    </location>
</feature>
<sequence>MDSDDSSSSYEIGRAGKRARCEEEEEEEEEEEGDDDGELATDRLSHLPKPLIYQILSLLDTKSAVQTCVLSRMWRCAWKYVPFLSFRRDSFEQYSSFQMYVEEVLSLRFPESVCTVSYIDNERLAERRESLFVKVVRYALSHGAQHLDMDLNNKSGVFKSCCFSNLFGTVSNCDLRTLKLQRVKIEIGFDVSGFRMLTDLNLEQCPLVSEVEGEVDPFSGFPCLKNLVLTECIHSDFVFREDKRSFKISGPQLLTLELDCLMAMRMEICAPKLESFKVGHDLQFLNFANLSIPSLVHAHLRLCDGEPSREDNKKQILQRLISMFQGFNNATSLKLDYQTVQVLSNIDFEFLERQPSPFTKLKSLIVEALSIPHALLDYLLKGSSSMKPNVEYGYGQCRAMNNNSSDLGEGIKRNREEEDDITSTDRLSHLQRFVINSILSFLDPRSAVQTSVLSRAWRCAWKYVPVLNFRRDSFDKYSSFLHYADRVLSLRFRLDVDTVSYIDDDRTILPFSNVVKYDLSHEAQHLVIDLLNGESMFYSFRFCYLFGTDLNCNLKTLKLRRVSLDTKCDFSGFRMLTDLTLEQSFLISVEDEDVDPFSGFPCLKNLVLTQCLHSDFGNLSSKRSFKISGSQLVNLKLDRLLPTRIEICAPELKFFTLVHDLEFLNFSNLSIPSLVHADIRVSDEEKSMAIKKELKMQRLISFFQGLNSLTSLKLDNYSIQVLSNIDTEFLEQQTSPFTKLESLMVGAVTVRSALLHYFLKGSSSMTPKVEYGYV</sequence>
<dbReference type="InterPro" id="IPR032675">
    <property type="entry name" value="LRR_dom_sf"/>
</dbReference>
<dbReference type="SUPFAM" id="SSF81383">
    <property type="entry name" value="F-box domain"/>
    <property type="match status" value="2"/>
</dbReference>
<dbReference type="SMART" id="SM00256">
    <property type="entry name" value="FBOX"/>
    <property type="match status" value="2"/>
</dbReference>
<feature type="compositionally biased region" description="Acidic residues" evidence="1">
    <location>
        <begin position="22"/>
        <end position="39"/>
    </location>
</feature>
<evidence type="ECO:0000256" key="1">
    <source>
        <dbReference type="SAM" id="MobiDB-lite"/>
    </source>
</evidence>
<dbReference type="Pfam" id="PF00646">
    <property type="entry name" value="F-box"/>
    <property type="match status" value="2"/>
</dbReference>
<keyword evidence="4" id="KW-1185">Reference proteome</keyword>
<comment type="caution">
    <text evidence="3">The sequence shown here is derived from an EMBL/GenBank/DDBJ whole genome shotgun (WGS) entry which is preliminary data.</text>
</comment>
<feature type="domain" description="F-box" evidence="2">
    <location>
        <begin position="47"/>
        <end position="87"/>
    </location>
</feature>
<feature type="compositionally biased region" description="Polar residues" evidence="1">
    <location>
        <begin position="1"/>
        <end position="10"/>
    </location>
</feature>
<organism evidence="3 4">
    <name type="scientific">Linum tenue</name>
    <dbReference type="NCBI Taxonomy" id="586396"/>
    <lineage>
        <taxon>Eukaryota</taxon>
        <taxon>Viridiplantae</taxon>
        <taxon>Streptophyta</taxon>
        <taxon>Embryophyta</taxon>
        <taxon>Tracheophyta</taxon>
        <taxon>Spermatophyta</taxon>
        <taxon>Magnoliopsida</taxon>
        <taxon>eudicotyledons</taxon>
        <taxon>Gunneridae</taxon>
        <taxon>Pentapetalae</taxon>
        <taxon>rosids</taxon>
        <taxon>fabids</taxon>
        <taxon>Malpighiales</taxon>
        <taxon>Linaceae</taxon>
        <taxon>Linum</taxon>
    </lineage>
</organism>
<dbReference type="Gene3D" id="3.80.10.10">
    <property type="entry name" value="Ribonuclease Inhibitor"/>
    <property type="match status" value="1"/>
</dbReference>
<dbReference type="InterPro" id="IPR001810">
    <property type="entry name" value="F-box_dom"/>
</dbReference>
<gene>
    <name evidence="3" type="ORF">LITE_LOCUS15921</name>
</gene>
<dbReference type="InterPro" id="IPR053197">
    <property type="entry name" value="F-box_SCFL_complex_component"/>
</dbReference>
<protein>
    <recommendedName>
        <fullName evidence="2">F-box domain-containing protein</fullName>
    </recommendedName>
</protein>
<dbReference type="InterPro" id="IPR036047">
    <property type="entry name" value="F-box-like_dom_sf"/>
</dbReference>
<dbReference type="AlphaFoldDB" id="A0AAV0JTV0"/>
<evidence type="ECO:0000313" key="3">
    <source>
        <dbReference type="EMBL" id="CAI0413393.1"/>
    </source>
</evidence>
<reference evidence="3" key="1">
    <citation type="submission" date="2022-08" db="EMBL/GenBank/DDBJ databases">
        <authorList>
            <person name="Gutierrez-Valencia J."/>
        </authorList>
    </citation>
    <scope>NUCLEOTIDE SEQUENCE</scope>
</reference>
<dbReference type="PANTHER" id="PTHR34223">
    <property type="entry name" value="OS11G0201299 PROTEIN"/>
    <property type="match status" value="1"/>
</dbReference>
<evidence type="ECO:0000259" key="2">
    <source>
        <dbReference type="SMART" id="SM00256"/>
    </source>
</evidence>
<dbReference type="Proteomes" id="UP001154282">
    <property type="component" value="Unassembled WGS sequence"/>
</dbReference>